<evidence type="ECO:0000313" key="11">
    <source>
        <dbReference type="RefSeq" id="XP_035827639.1"/>
    </source>
</evidence>
<protein>
    <recommendedName>
        <fullName evidence="9">Carbohydrate sulfotransferase</fullName>
        <ecNumber evidence="9">2.8.2.-</ecNumber>
    </recommendedName>
</protein>
<accession>A0ABM1VYZ6</accession>
<dbReference type="RefSeq" id="XP_035827639.1">
    <property type="nucleotide sequence ID" value="XM_035971746.1"/>
</dbReference>
<evidence type="ECO:0000313" key="10">
    <source>
        <dbReference type="Proteomes" id="UP000694888"/>
    </source>
</evidence>
<evidence type="ECO:0000256" key="8">
    <source>
        <dbReference type="ARBA" id="ARBA00023180"/>
    </source>
</evidence>
<organism evidence="10 11">
    <name type="scientific">Aplysia californica</name>
    <name type="common">California sea hare</name>
    <dbReference type="NCBI Taxonomy" id="6500"/>
    <lineage>
        <taxon>Eukaryota</taxon>
        <taxon>Metazoa</taxon>
        <taxon>Spiralia</taxon>
        <taxon>Lophotrochozoa</taxon>
        <taxon>Mollusca</taxon>
        <taxon>Gastropoda</taxon>
        <taxon>Heterobranchia</taxon>
        <taxon>Euthyneura</taxon>
        <taxon>Tectipleura</taxon>
        <taxon>Aplysiida</taxon>
        <taxon>Aplysioidea</taxon>
        <taxon>Aplysiidae</taxon>
        <taxon>Aplysia</taxon>
    </lineage>
</organism>
<keyword evidence="6 9" id="KW-0333">Golgi apparatus</keyword>
<keyword evidence="8 9" id="KW-0325">Glycoprotein</keyword>
<gene>
    <name evidence="11 12" type="primary">LOC101848228</name>
</gene>
<evidence type="ECO:0000256" key="6">
    <source>
        <dbReference type="ARBA" id="ARBA00023034"/>
    </source>
</evidence>
<evidence type="ECO:0000313" key="12">
    <source>
        <dbReference type="RefSeq" id="XP_035827640.1"/>
    </source>
</evidence>
<keyword evidence="9" id="KW-0119">Carbohydrate metabolism</keyword>
<evidence type="ECO:0000256" key="2">
    <source>
        <dbReference type="ARBA" id="ARBA00006339"/>
    </source>
</evidence>
<dbReference type="GeneID" id="101848228"/>
<keyword evidence="9" id="KW-0735">Signal-anchor</keyword>
<sequence>MRSMNRIVYRISLPVAFIILLGTLFYVHSGAQRYIMDIPSDTKREMPPAVFIEEPERMRGALTVQHENISAVNNNADLNIVDNFIQSRLEARKEHLRRACSRIEVPKSVARQRGLEVSLAHGKIKLCGLEKVGSTFMKGLHALEEKEDVKPSNVTEFKSFVMVRDPYKRLISGYVDKIFTRTEWWLSHGRDIVRNFRLQPSQKSLKCGSDVTFAEFVKYFIHTQETGKEKNGHFKPMSEECRFCYFDYDFIAHLETVEDDLAYIYESMNATLKGTLNDEEVTLKDKASTVVSFRDSVTKCENMCTMLSRTWWSFHARGLIAMDLQLPVKGEDCNTITPQEFADIAWDAHQQSVGRVDVSKQRRQMMASLYLQLPLSDRLKVRKLLQRDFDLFGYESTPPDLFPELQKNSENGRGSGQNL</sequence>
<evidence type="ECO:0000256" key="3">
    <source>
        <dbReference type="ARBA" id="ARBA00022679"/>
    </source>
</evidence>
<evidence type="ECO:0000256" key="9">
    <source>
        <dbReference type="RuleBase" id="RU364020"/>
    </source>
</evidence>
<dbReference type="Proteomes" id="UP000694888">
    <property type="component" value="Unplaced"/>
</dbReference>
<keyword evidence="5 9" id="KW-1133">Transmembrane helix</keyword>
<keyword evidence="7 9" id="KW-0472">Membrane</keyword>
<reference evidence="11 12" key="1">
    <citation type="submission" date="2025-05" db="UniProtKB">
        <authorList>
            <consortium name="RefSeq"/>
        </authorList>
    </citation>
    <scope>IDENTIFICATION</scope>
</reference>
<keyword evidence="10" id="KW-1185">Reference proteome</keyword>
<dbReference type="InterPro" id="IPR005331">
    <property type="entry name" value="Sulfotransferase"/>
</dbReference>
<comment type="subcellular location">
    <subcellularLocation>
        <location evidence="1 9">Golgi apparatus membrane</location>
        <topology evidence="1 9">Single-pass type II membrane protein</topology>
    </subcellularLocation>
</comment>
<keyword evidence="3 9" id="KW-0808">Transferase</keyword>
<dbReference type="PANTHER" id="PTHR12137">
    <property type="entry name" value="CARBOHYDRATE SULFOTRANSFERASE"/>
    <property type="match status" value="1"/>
</dbReference>
<evidence type="ECO:0000256" key="5">
    <source>
        <dbReference type="ARBA" id="ARBA00022989"/>
    </source>
</evidence>
<dbReference type="RefSeq" id="XP_035827640.1">
    <property type="nucleotide sequence ID" value="XM_035971747.1"/>
</dbReference>
<dbReference type="PANTHER" id="PTHR12137:SF54">
    <property type="entry name" value="CARBOHYDRATE SULFOTRANSFERASE"/>
    <property type="match status" value="1"/>
</dbReference>
<dbReference type="InterPro" id="IPR018011">
    <property type="entry name" value="Carb_sulfotrans_8-10"/>
</dbReference>
<evidence type="ECO:0000256" key="4">
    <source>
        <dbReference type="ARBA" id="ARBA00022692"/>
    </source>
</evidence>
<dbReference type="Pfam" id="PF03567">
    <property type="entry name" value="Sulfotransfer_2"/>
    <property type="match status" value="1"/>
</dbReference>
<feature type="transmembrane region" description="Helical" evidence="9">
    <location>
        <begin position="7"/>
        <end position="27"/>
    </location>
</feature>
<dbReference type="EC" id="2.8.2.-" evidence="9"/>
<evidence type="ECO:0000256" key="1">
    <source>
        <dbReference type="ARBA" id="ARBA00004323"/>
    </source>
</evidence>
<evidence type="ECO:0000256" key="7">
    <source>
        <dbReference type="ARBA" id="ARBA00023136"/>
    </source>
</evidence>
<comment type="similarity">
    <text evidence="2 9">Belongs to the sulfotransferase 2 family.</text>
</comment>
<proteinExistence type="inferred from homology"/>
<name>A0ABM1VYZ6_APLCA</name>
<keyword evidence="4 9" id="KW-0812">Transmembrane</keyword>